<dbReference type="Pfam" id="PF04408">
    <property type="entry name" value="WHD_HA2"/>
    <property type="match status" value="1"/>
</dbReference>
<dbReference type="EMBL" id="AAWL01000003">
    <property type="protein sequence ID" value="EAX48449.1"/>
    <property type="molecule type" value="Genomic_DNA"/>
</dbReference>
<dbReference type="GO" id="GO:0004386">
    <property type="term" value="F:helicase activity"/>
    <property type="evidence" value="ECO:0007669"/>
    <property type="project" value="UniProtKB-KW"/>
</dbReference>
<evidence type="ECO:0000259" key="5">
    <source>
        <dbReference type="PROSITE" id="PS51192"/>
    </source>
</evidence>
<reference evidence="7 8" key="2">
    <citation type="submission" date="2007-01" db="EMBL/GenBank/DDBJ databases">
        <title>Sequencing of the draft genome and assembly of Thermosinus carboxydivorans Nor1.</title>
        <authorList>
            <consortium name="US DOE Joint Genome Institute (JGI-PGF)"/>
            <person name="Copeland A."/>
            <person name="Lucas S."/>
            <person name="Lapidus A."/>
            <person name="Barry K."/>
            <person name="Glavina del Rio T."/>
            <person name="Dalin E."/>
            <person name="Tice H."/>
            <person name="Bruce D."/>
            <person name="Pitluck S."/>
            <person name="Richardson P."/>
        </authorList>
    </citation>
    <scope>NUCLEOTIDE SEQUENCE [LARGE SCALE GENOMIC DNA]</scope>
    <source>
        <strain evidence="7 8">Nor1</strain>
    </source>
</reference>
<dbReference type="PROSITE" id="PS51194">
    <property type="entry name" value="HELICASE_CTER"/>
    <property type="match status" value="1"/>
</dbReference>
<dbReference type="CDD" id="cd17990">
    <property type="entry name" value="DEXHc_HrpB"/>
    <property type="match status" value="1"/>
</dbReference>
<dbReference type="InterPro" id="IPR010225">
    <property type="entry name" value="HrpB"/>
</dbReference>
<dbReference type="AlphaFoldDB" id="A1HNU7"/>
<dbReference type="FunFam" id="3.40.50.300:FF:002125">
    <property type="entry name" value="ATP-dependent helicase HrpB"/>
    <property type="match status" value="1"/>
</dbReference>
<accession>A1HNU7</accession>
<keyword evidence="4" id="KW-0067">ATP-binding</keyword>
<dbReference type="Pfam" id="PF24473">
    <property type="entry name" value="CON_HrpB"/>
    <property type="match status" value="1"/>
</dbReference>
<dbReference type="Pfam" id="PF00270">
    <property type="entry name" value="DEAD"/>
    <property type="match status" value="1"/>
</dbReference>
<evidence type="ECO:0000256" key="2">
    <source>
        <dbReference type="ARBA" id="ARBA00022801"/>
    </source>
</evidence>
<evidence type="ECO:0000313" key="7">
    <source>
        <dbReference type="EMBL" id="EAX48449.1"/>
    </source>
</evidence>
<reference evidence="7 8" key="1">
    <citation type="submission" date="2007-01" db="EMBL/GenBank/DDBJ databases">
        <title>Annotation of the draft genome assembly of Thermosinus carboxydivorans Nor1.</title>
        <authorList>
            <consortium name="US DOE Joint Genome Institute (JGI-ORNL)"/>
            <person name="Larimer F."/>
            <person name="Land M."/>
            <person name="Hauser L."/>
        </authorList>
    </citation>
    <scope>NUCLEOTIDE SEQUENCE [LARGE SCALE GENOMIC DNA]</scope>
    <source>
        <strain evidence="7 8">Nor1</strain>
    </source>
</reference>
<dbReference type="Gene3D" id="3.40.50.300">
    <property type="entry name" value="P-loop containing nucleotide triphosphate hydrolases"/>
    <property type="match status" value="2"/>
</dbReference>
<dbReference type="InterPro" id="IPR027417">
    <property type="entry name" value="P-loop_NTPase"/>
</dbReference>
<dbReference type="InterPro" id="IPR048333">
    <property type="entry name" value="HA2_WH"/>
</dbReference>
<dbReference type="SUPFAM" id="SSF52540">
    <property type="entry name" value="P-loop containing nucleoside triphosphate hydrolases"/>
    <property type="match status" value="1"/>
</dbReference>
<dbReference type="InterPro" id="IPR013689">
    <property type="entry name" value="RNA_helicase_ATP-dep_HrpB_C"/>
</dbReference>
<protein>
    <submittedName>
        <fullName evidence="7">ATP-dependent helicase HrpB</fullName>
    </submittedName>
</protein>
<comment type="caution">
    <text evidence="7">The sequence shown here is derived from an EMBL/GenBank/DDBJ whole genome shotgun (WGS) entry which is preliminary data.</text>
</comment>
<sequence>MLLIAGNEVTSLLHLPIEPVIPDLKEALRRQTNAVLVAPPGSGKTTRIPLALLDEPWLAGQRVLMLEPRRLAARAAARYMAASLGEQVGETVGYRVRLDTRVGANTRVEVITEGVLTRLLQADPALEGVGLVIFDEFHERNIHADLGLTMCLQAQAVLRPDLRLLVMSATLDAAPVAALLGDAPVLTGTGAAYPVETRYLDRPVEEGRRETVIVDTIIEALTAAPGDILVFLPGAAEIRRVEAAIAARGLGANVRVAPLYGMLPLAAQDLAIAPSPPGQRKVVLATSIAETSLTVEGVRTVIDSGLMRVSRFSPRTGMTRLETAMVSRAVADQRRGRAGRLAPGVCYRLWTKQEDARLAPRNTPEILEADLAPLALELAVWGVADPAELSWLDPPPAAAFAQARELLQRLGALGRDGAVTPHGRRMAAMGLHPRLAHMVLRAIPLGLGGLACELAVLLSERDILRSSGGASDADLRLRVEALRLAGQAERDNPAHMVDWAAVRRLRAELDYLRRLFGIAGQEAGDTNACGLLLAFAYPDRIGQRRENGRFLLASGRGAAVAGMQALADAPYLVAAELDDQGTESRILLAAPVDFATLKQHFADQIEETVTVVWDRAAQAVRARKYERLGALILREVPVADPAPEDVLAALLAGIAEAGLDILPWTRAASQLRQRINFMHRLEPGWPDMSDEALIETLDSWLGPYLYGISGRDGLARLNLVTIIESTLTWDQRRELDECAPTHIVVPSGQRIPVDYSDPAAPVLAVRLQEMFGLTETPRIARGRVPLTLHLLSPAHRPVQVTRDLASFWRGAYFEVRKDLLGRYPKHYWPDDPLAATPTHRVRPRT</sequence>
<dbReference type="SMART" id="SM00490">
    <property type="entry name" value="HELICc"/>
    <property type="match status" value="1"/>
</dbReference>
<dbReference type="CDD" id="cd18791">
    <property type="entry name" value="SF2_C_RHA"/>
    <property type="match status" value="1"/>
</dbReference>
<organism evidence="7 8">
    <name type="scientific">Thermosinus carboxydivorans Nor1</name>
    <dbReference type="NCBI Taxonomy" id="401526"/>
    <lineage>
        <taxon>Bacteria</taxon>
        <taxon>Bacillati</taxon>
        <taxon>Bacillota</taxon>
        <taxon>Negativicutes</taxon>
        <taxon>Selenomonadales</taxon>
        <taxon>Sporomusaceae</taxon>
        <taxon>Thermosinus</taxon>
    </lineage>
</organism>
<dbReference type="InterPro" id="IPR007502">
    <property type="entry name" value="Helicase-assoc_dom"/>
</dbReference>
<feature type="domain" description="Helicase ATP-binding" evidence="5">
    <location>
        <begin position="25"/>
        <end position="189"/>
    </location>
</feature>
<name>A1HNU7_9FIRM</name>
<evidence type="ECO:0000259" key="6">
    <source>
        <dbReference type="PROSITE" id="PS51194"/>
    </source>
</evidence>
<dbReference type="GO" id="GO:0005524">
    <property type="term" value="F:ATP binding"/>
    <property type="evidence" value="ECO:0007669"/>
    <property type="project" value="UniProtKB-KW"/>
</dbReference>
<keyword evidence="2" id="KW-0378">Hydrolase</keyword>
<dbReference type="GO" id="GO:0016787">
    <property type="term" value="F:hydrolase activity"/>
    <property type="evidence" value="ECO:0007669"/>
    <property type="project" value="UniProtKB-KW"/>
</dbReference>
<evidence type="ECO:0000313" key="8">
    <source>
        <dbReference type="Proteomes" id="UP000005139"/>
    </source>
</evidence>
<gene>
    <name evidence="7" type="ORF">TcarDRAFT_2399</name>
</gene>
<dbReference type="GO" id="GO:0003676">
    <property type="term" value="F:nucleic acid binding"/>
    <property type="evidence" value="ECO:0007669"/>
    <property type="project" value="InterPro"/>
</dbReference>
<dbReference type="Pfam" id="PF00271">
    <property type="entry name" value="Helicase_C"/>
    <property type="match status" value="1"/>
</dbReference>
<feature type="domain" description="Helicase C-terminal" evidence="6">
    <location>
        <begin position="216"/>
        <end position="382"/>
    </location>
</feature>
<dbReference type="Proteomes" id="UP000005139">
    <property type="component" value="Unassembled WGS sequence"/>
</dbReference>
<keyword evidence="1" id="KW-0547">Nucleotide-binding</keyword>
<dbReference type="Pfam" id="PF08482">
    <property type="entry name" value="HrpB_C"/>
    <property type="match status" value="1"/>
</dbReference>
<dbReference type="InterPro" id="IPR014001">
    <property type="entry name" value="Helicase_ATP-bd"/>
</dbReference>
<proteinExistence type="predicted"/>
<evidence type="ECO:0000256" key="4">
    <source>
        <dbReference type="ARBA" id="ARBA00022840"/>
    </source>
</evidence>
<keyword evidence="3 7" id="KW-0347">Helicase</keyword>
<dbReference type="InterPro" id="IPR011545">
    <property type="entry name" value="DEAD/DEAH_box_helicase_dom"/>
</dbReference>
<dbReference type="PANTHER" id="PTHR43519:SF1">
    <property type="entry name" value="ATP-DEPENDENT RNA HELICASE HRPB"/>
    <property type="match status" value="1"/>
</dbReference>
<dbReference type="InterPro" id="IPR049614">
    <property type="entry name" value="HrpB_DEXH"/>
</dbReference>
<dbReference type="InterPro" id="IPR056329">
    <property type="entry name" value="CON_HrpB"/>
</dbReference>
<dbReference type="NCBIfam" id="TIGR01970">
    <property type="entry name" value="DEAH_box_HrpB"/>
    <property type="match status" value="1"/>
</dbReference>
<dbReference type="PROSITE" id="PS51192">
    <property type="entry name" value="HELICASE_ATP_BIND_1"/>
    <property type="match status" value="1"/>
</dbReference>
<dbReference type="InterPro" id="IPR001650">
    <property type="entry name" value="Helicase_C-like"/>
</dbReference>
<keyword evidence="8" id="KW-1185">Reference proteome</keyword>
<dbReference type="PANTHER" id="PTHR43519">
    <property type="entry name" value="ATP-DEPENDENT RNA HELICASE HRPB"/>
    <property type="match status" value="1"/>
</dbReference>
<dbReference type="SMART" id="SM00847">
    <property type="entry name" value="HA2"/>
    <property type="match status" value="1"/>
</dbReference>
<dbReference type="PIRSF" id="PIRSF005496">
    <property type="entry name" value="ATP_hel_hrpB"/>
    <property type="match status" value="1"/>
</dbReference>
<dbReference type="Gene3D" id="1.20.120.1080">
    <property type="match status" value="1"/>
</dbReference>
<dbReference type="SMART" id="SM00487">
    <property type="entry name" value="DEXDc"/>
    <property type="match status" value="1"/>
</dbReference>
<dbReference type="eggNOG" id="COG1643">
    <property type="taxonomic scope" value="Bacteria"/>
</dbReference>
<evidence type="ECO:0000256" key="1">
    <source>
        <dbReference type="ARBA" id="ARBA00022741"/>
    </source>
</evidence>
<evidence type="ECO:0000256" key="3">
    <source>
        <dbReference type="ARBA" id="ARBA00022806"/>
    </source>
</evidence>